<dbReference type="Proteomes" id="UP000729701">
    <property type="component" value="Unassembled WGS sequence"/>
</dbReference>
<proteinExistence type="predicted"/>
<feature type="domain" description="Metallo-beta-lactamase" evidence="1">
    <location>
        <begin position="64"/>
        <end position="260"/>
    </location>
</feature>
<evidence type="ECO:0000313" key="2">
    <source>
        <dbReference type="EMBL" id="MBW4667614.1"/>
    </source>
</evidence>
<evidence type="ECO:0000313" key="3">
    <source>
        <dbReference type="Proteomes" id="UP000729701"/>
    </source>
</evidence>
<protein>
    <submittedName>
        <fullName evidence="2">MBL fold metallo-hydrolase</fullName>
    </submittedName>
</protein>
<evidence type="ECO:0000259" key="1">
    <source>
        <dbReference type="Pfam" id="PF12706"/>
    </source>
</evidence>
<dbReference type="Pfam" id="PF12706">
    <property type="entry name" value="Lactamase_B_2"/>
    <property type="match status" value="1"/>
</dbReference>
<dbReference type="InterPro" id="IPR036866">
    <property type="entry name" value="RibonucZ/Hydroxyglut_hydro"/>
</dbReference>
<dbReference type="AlphaFoldDB" id="A0A951QJR2"/>
<dbReference type="EMBL" id="JAHHGZ010000008">
    <property type="protein sequence ID" value="MBW4667614.1"/>
    <property type="molecule type" value="Genomic_DNA"/>
</dbReference>
<gene>
    <name evidence="2" type="ORF">KME60_09305</name>
</gene>
<dbReference type="Gene3D" id="3.60.15.10">
    <property type="entry name" value="Ribonuclease Z/Hydroxyacylglutathione hydrolase-like"/>
    <property type="match status" value="1"/>
</dbReference>
<dbReference type="PANTHER" id="PTHR42663">
    <property type="entry name" value="HYDROLASE C777.06C-RELATED-RELATED"/>
    <property type="match status" value="1"/>
</dbReference>
<dbReference type="InterPro" id="IPR001279">
    <property type="entry name" value="Metallo-B-lactamas"/>
</dbReference>
<name>A0A951QJR2_9CYAN</name>
<dbReference type="CDD" id="cd07715">
    <property type="entry name" value="TaR3-like_MBL-fold"/>
    <property type="match status" value="1"/>
</dbReference>
<comment type="caution">
    <text evidence="2">The sequence shown here is derived from an EMBL/GenBank/DDBJ whole genome shotgun (WGS) entry which is preliminary data.</text>
</comment>
<sequence>MSNIELSRSLNNLTQEQNSTSHSLGSEFIVQFWGVRGLIPTPSSNTSRYGANTACVIMQVAGKRLIFDGGTGLRILGKSLEELQQPLVAHLFFTNSQSNRIQGFPFFAPAFSQENSFHIYGTAASNGASIKQSLCDQMLQPHFPYPLQAMQSELQFYNLTPGKVVTLDDVTVTTLPINQIQKSIGYRITWQEYSVAYVTDLYKSTDESELEKIAQLIRGVDLLIANATYTPPTAHSDLNSDLHWQTAVDLANLATVKRLLISQHHPDDDDDFLDKVQTDIQSAFAKALLAREGLVISVS</sequence>
<reference evidence="2" key="1">
    <citation type="submission" date="2021-05" db="EMBL/GenBank/DDBJ databases">
        <authorList>
            <person name="Pietrasiak N."/>
            <person name="Ward R."/>
            <person name="Stajich J.E."/>
            <person name="Kurbessoian T."/>
        </authorList>
    </citation>
    <scope>NUCLEOTIDE SEQUENCE</scope>
    <source>
        <strain evidence="2">GSE-NOS-MK-12-04C</strain>
    </source>
</reference>
<reference evidence="2" key="2">
    <citation type="journal article" date="2022" name="Microbiol. Resour. Announc.">
        <title>Metagenome Sequencing to Explore Phylogenomics of Terrestrial Cyanobacteria.</title>
        <authorList>
            <person name="Ward R.D."/>
            <person name="Stajich J.E."/>
            <person name="Johansen J.R."/>
            <person name="Huntemann M."/>
            <person name="Clum A."/>
            <person name="Foster B."/>
            <person name="Foster B."/>
            <person name="Roux S."/>
            <person name="Palaniappan K."/>
            <person name="Varghese N."/>
            <person name="Mukherjee S."/>
            <person name="Reddy T.B.K."/>
            <person name="Daum C."/>
            <person name="Copeland A."/>
            <person name="Chen I.A."/>
            <person name="Ivanova N.N."/>
            <person name="Kyrpides N.C."/>
            <person name="Shapiro N."/>
            <person name="Eloe-Fadrosh E.A."/>
            <person name="Pietrasiak N."/>
        </authorList>
    </citation>
    <scope>NUCLEOTIDE SEQUENCE</scope>
    <source>
        <strain evidence="2">GSE-NOS-MK-12-04C</strain>
    </source>
</reference>
<organism evidence="2 3">
    <name type="scientific">Cyanomargarita calcarea GSE-NOS-MK-12-04C</name>
    <dbReference type="NCBI Taxonomy" id="2839659"/>
    <lineage>
        <taxon>Bacteria</taxon>
        <taxon>Bacillati</taxon>
        <taxon>Cyanobacteriota</taxon>
        <taxon>Cyanophyceae</taxon>
        <taxon>Nostocales</taxon>
        <taxon>Cyanomargaritaceae</taxon>
        <taxon>Cyanomargarita</taxon>
    </lineage>
</organism>
<accession>A0A951QJR2</accession>
<dbReference type="SUPFAM" id="SSF56281">
    <property type="entry name" value="Metallo-hydrolase/oxidoreductase"/>
    <property type="match status" value="1"/>
</dbReference>
<dbReference type="PANTHER" id="PTHR42663:SF4">
    <property type="entry name" value="SLL1036 PROTEIN"/>
    <property type="match status" value="1"/>
</dbReference>